<feature type="region of interest" description="Disordered" evidence="1">
    <location>
        <begin position="6"/>
        <end position="32"/>
    </location>
</feature>
<feature type="non-terminal residue" evidence="2">
    <location>
        <position position="1"/>
    </location>
</feature>
<protein>
    <submittedName>
        <fullName evidence="2">6338_t:CDS:1</fullName>
    </submittedName>
</protein>
<accession>A0A9N9EBG4</accession>
<dbReference type="AlphaFoldDB" id="A0A9N9EBG4"/>
<gene>
    <name evidence="2" type="ORF">POCULU_LOCUS10763</name>
</gene>
<dbReference type="Proteomes" id="UP000789572">
    <property type="component" value="Unassembled WGS sequence"/>
</dbReference>
<evidence type="ECO:0000313" key="2">
    <source>
        <dbReference type="EMBL" id="CAG8667174.1"/>
    </source>
</evidence>
<dbReference type="EMBL" id="CAJVPJ010006217">
    <property type="protein sequence ID" value="CAG8667174.1"/>
    <property type="molecule type" value="Genomic_DNA"/>
</dbReference>
<reference evidence="2" key="1">
    <citation type="submission" date="2021-06" db="EMBL/GenBank/DDBJ databases">
        <authorList>
            <person name="Kallberg Y."/>
            <person name="Tangrot J."/>
            <person name="Rosling A."/>
        </authorList>
    </citation>
    <scope>NUCLEOTIDE SEQUENCE</scope>
    <source>
        <strain evidence="2">IA702</strain>
    </source>
</reference>
<evidence type="ECO:0000256" key="1">
    <source>
        <dbReference type="SAM" id="MobiDB-lite"/>
    </source>
</evidence>
<feature type="non-terminal residue" evidence="2">
    <location>
        <position position="234"/>
    </location>
</feature>
<sequence length="234" mass="26213">EYLAAISKNPNICTPSQSSGSGMASTEQDEHQLVSEQKANHQVFEAFCNVIREATDMVISGKVFSFMGSPDAGCLDLAKVFPEGYDFGEHESLVNIAPIPGNVSALIEAGFFSFGHFENLFYGCIGGMVRKEPELFAQIRKEINSKSTEDLTIAGATSHHAIRQASLMEVYTSVTNMWMARMARYQDTQLRKAKKKQMEKEQRNLDRRFRNSKCQIPRLMDELSMAIINERPAS</sequence>
<keyword evidence="3" id="KW-1185">Reference proteome</keyword>
<evidence type="ECO:0000313" key="3">
    <source>
        <dbReference type="Proteomes" id="UP000789572"/>
    </source>
</evidence>
<name>A0A9N9EBG4_9GLOM</name>
<comment type="caution">
    <text evidence="2">The sequence shown here is derived from an EMBL/GenBank/DDBJ whole genome shotgun (WGS) entry which is preliminary data.</text>
</comment>
<proteinExistence type="predicted"/>
<organism evidence="2 3">
    <name type="scientific">Paraglomus occultum</name>
    <dbReference type="NCBI Taxonomy" id="144539"/>
    <lineage>
        <taxon>Eukaryota</taxon>
        <taxon>Fungi</taxon>
        <taxon>Fungi incertae sedis</taxon>
        <taxon>Mucoromycota</taxon>
        <taxon>Glomeromycotina</taxon>
        <taxon>Glomeromycetes</taxon>
        <taxon>Paraglomerales</taxon>
        <taxon>Paraglomeraceae</taxon>
        <taxon>Paraglomus</taxon>
    </lineage>
</organism>
<feature type="compositionally biased region" description="Polar residues" evidence="1">
    <location>
        <begin position="8"/>
        <end position="26"/>
    </location>
</feature>
<dbReference type="OrthoDB" id="2424936at2759"/>